<dbReference type="GO" id="GO:0030246">
    <property type="term" value="F:carbohydrate binding"/>
    <property type="evidence" value="ECO:0007669"/>
    <property type="project" value="InterPro"/>
</dbReference>
<dbReference type="InterPro" id="IPR008183">
    <property type="entry name" value="Aldose_1/G6P_1-epimerase"/>
</dbReference>
<dbReference type="GO" id="GO:0033499">
    <property type="term" value="P:galactose catabolic process via UDP-galactose, Leloir pathway"/>
    <property type="evidence" value="ECO:0007669"/>
    <property type="project" value="TreeGrafter"/>
</dbReference>
<gene>
    <name evidence="1" type="ORF">HF995_00110</name>
</gene>
<dbReference type="CDD" id="cd09022">
    <property type="entry name" value="Aldose_epim_Ec_YihR"/>
    <property type="match status" value="1"/>
</dbReference>
<dbReference type="SUPFAM" id="SSF74650">
    <property type="entry name" value="Galactose mutarotase-like"/>
    <property type="match status" value="1"/>
</dbReference>
<proteinExistence type="predicted"/>
<protein>
    <submittedName>
        <fullName evidence="1">Aldose 1-epimerase family protein</fullName>
    </submittedName>
</protein>
<dbReference type="GO" id="GO:0006006">
    <property type="term" value="P:glucose metabolic process"/>
    <property type="evidence" value="ECO:0007669"/>
    <property type="project" value="TreeGrafter"/>
</dbReference>
<dbReference type="PANTHER" id="PTHR10091:SF0">
    <property type="entry name" value="GALACTOSE MUTAROTASE"/>
    <property type="match status" value="1"/>
</dbReference>
<comment type="caution">
    <text evidence="1">The sequence shown here is derived from an EMBL/GenBank/DDBJ whole genome shotgun (WGS) entry which is preliminary data.</text>
</comment>
<dbReference type="Gene3D" id="2.70.98.10">
    <property type="match status" value="1"/>
</dbReference>
<dbReference type="EMBL" id="JAAXOW010000001">
    <property type="protein sequence ID" value="NKX91689.1"/>
    <property type="molecule type" value="Genomic_DNA"/>
</dbReference>
<organism evidence="1 2">
    <name type="scientific">Sanguibacter hominis ATCC BAA-789</name>
    <dbReference type="NCBI Taxonomy" id="1312740"/>
    <lineage>
        <taxon>Bacteria</taxon>
        <taxon>Bacillati</taxon>
        <taxon>Actinomycetota</taxon>
        <taxon>Actinomycetes</taxon>
        <taxon>Micrococcales</taxon>
        <taxon>Sanguibacteraceae</taxon>
        <taxon>Sanguibacter</taxon>
    </lineage>
</organism>
<dbReference type="GO" id="GO:0004034">
    <property type="term" value="F:aldose 1-epimerase activity"/>
    <property type="evidence" value="ECO:0007669"/>
    <property type="project" value="TreeGrafter"/>
</dbReference>
<reference evidence="1 2" key="1">
    <citation type="submission" date="2020-04" db="EMBL/GenBank/DDBJ databases">
        <title>MicrobeNet Type strains.</title>
        <authorList>
            <person name="Nicholson A.C."/>
        </authorList>
    </citation>
    <scope>NUCLEOTIDE SEQUENCE [LARGE SCALE GENOMIC DNA]</scope>
    <source>
        <strain evidence="1 2">ATCC BAA-789</strain>
    </source>
</reference>
<dbReference type="InterPro" id="IPR037480">
    <property type="entry name" value="YihR-like"/>
</dbReference>
<dbReference type="InterPro" id="IPR014718">
    <property type="entry name" value="GH-type_carb-bd"/>
</dbReference>
<evidence type="ECO:0000313" key="2">
    <source>
        <dbReference type="Proteomes" id="UP000774283"/>
    </source>
</evidence>
<dbReference type="AlphaFoldDB" id="A0A9X5F8Y4"/>
<accession>A0A9X5F8Y4</accession>
<dbReference type="Proteomes" id="UP000774283">
    <property type="component" value="Unassembled WGS sequence"/>
</dbReference>
<evidence type="ECO:0000313" key="1">
    <source>
        <dbReference type="EMBL" id="NKX91689.1"/>
    </source>
</evidence>
<sequence>MRLVRLDVHVSNDATVPVSGTQHILTSGPYRAVIASVGASLRVLEHDGRPLVTPFGEEDVRPGYRGAVLVPWPNRVVDGHYYVDGRTYVLSLTEPERGHALHGLGAWAEWIVVSSDEASVTLGHTIAPQAGYPFRVRCEVTYALSGDGLSWSVRATNVGTGRAPYGTGPHPYLVAGPEPVDEWEALIPAEQVLTVTPDRLVPTGLADVATYDGGTLDFRTPRVVGSTFIDHAYTGLVLEGGTGRVEVRSPLGTGVAMEWDAGSPWLQVHTPEGPGDAFRSGLAVEPMTCPPDAFNSRTDLVLLEPGESHEVGWRIVAL</sequence>
<dbReference type="InterPro" id="IPR011013">
    <property type="entry name" value="Gal_mutarotase_sf_dom"/>
</dbReference>
<keyword evidence="2" id="KW-1185">Reference proteome</keyword>
<dbReference type="PANTHER" id="PTHR10091">
    <property type="entry name" value="ALDOSE-1-EPIMERASE"/>
    <property type="match status" value="1"/>
</dbReference>
<name>A0A9X5F8Y4_9MICO</name>
<dbReference type="Pfam" id="PF01263">
    <property type="entry name" value="Aldose_epim"/>
    <property type="match status" value="1"/>
</dbReference>